<feature type="transmembrane region" description="Helical" evidence="10">
    <location>
        <begin position="428"/>
        <end position="449"/>
    </location>
</feature>
<reference evidence="12" key="1">
    <citation type="submission" date="2016-10" db="EMBL/GenBank/DDBJ databases">
        <authorList>
            <person name="Varghese N."/>
            <person name="Submissions S."/>
        </authorList>
    </citation>
    <scope>NUCLEOTIDE SEQUENCE [LARGE SCALE GENOMIC DNA]</scope>
    <source>
        <strain evidence="12">2SM5</strain>
    </source>
</reference>
<dbReference type="Pfam" id="PF01554">
    <property type="entry name" value="MatE"/>
    <property type="match status" value="2"/>
</dbReference>
<dbReference type="GO" id="GO:0006811">
    <property type="term" value="P:monoatomic ion transport"/>
    <property type="evidence" value="ECO:0007669"/>
    <property type="project" value="UniProtKB-KW"/>
</dbReference>
<evidence type="ECO:0000256" key="6">
    <source>
        <dbReference type="ARBA" id="ARBA00022989"/>
    </source>
</evidence>
<proteinExistence type="predicted"/>
<evidence type="ECO:0000256" key="3">
    <source>
        <dbReference type="ARBA" id="ARBA00022449"/>
    </source>
</evidence>
<accession>A0A1H1SDN6</accession>
<feature type="transmembrane region" description="Helical" evidence="10">
    <location>
        <begin position="320"/>
        <end position="344"/>
    </location>
</feature>
<keyword evidence="4" id="KW-1003">Cell membrane</keyword>
<dbReference type="InterPro" id="IPR048279">
    <property type="entry name" value="MdtK-like"/>
</dbReference>
<feature type="transmembrane region" description="Helical" evidence="10">
    <location>
        <begin position="290"/>
        <end position="308"/>
    </location>
</feature>
<dbReference type="AlphaFoldDB" id="A0A1H1SDN6"/>
<evidence type="ECO:0000256" key="2">
    <source>
        <dbReference type="ARBA" id="ARBA00022448"/>
    </source>
</evidence>
<feature type="transmembrane region" description="Helical" evidence="10">
    <location>
        <begin position="61"/>
        <end position="78"/>
    </location>
</feature>
<dbReference type="GO" id="GO:0042910">
    <property type="term" value="F:xenobiotic transmembrane transporter activity"/>
    <property type="evidence" value="ECO:0007669"/>
    <property type="project" value="InterPro"/>
</dbReference>
<feature type="transmembrane region" description="Helical" evidence="10">
    <location>
        <begin position="192"/>
        <end position="219"/>
    </location>
</feature>
<dbReference type="EMBL" id="LT629748">
    <property type="protein sequence ID" value="SDS46042.1"/>
    <property type="molecule type" value="Genomic_DNA"/>
</dbReference>
<sequence>MTRRSLSRGRRSVTELRALIWLALPIIAAQMSHTLLGFVDTAMAGRVSAVDLAAVALGNSFWVPTFLFLTGVLMIITSKVAASSGTGRLEETGPLVRQAVWLGLCIGLVCAVLLFSVEPLLYWAGVQEELIPKSIGYIQAVALGFPAVGMYQALRGLSDGLSRTKPTMVIGFLGLILNVPANYVLVYGKLGFPAMGAIGCGVATTLVMWFMLGCMLVYLKRSTIYDACRLFERFEWPRWTVQRHLLGLGLPVGISLFSETSMFALIALLIGSLGAVVVASHQVALNLTSIIFMVPFSLGLAITVRVGHNLGMSGARAGLFAAKVGITVALLFAVVAASSIYLLADWLPYLYTSDPEVLALSTALLFYAALYQFSDSVQVACAGALRGYQDTRVPMLLTMVAYWLVGLPSGYVLGLTDLLGPPQGPAGFWKGLIIGLSVAATFLSIRLAIVGGRRKRRFPQDESHLKLTG</sequence>
<organism evidence="11 12">
    <name type="scientific">Halopseudomonas litoralis</name>
    <dbReference type="NCBI Taxonomy" id="797277"/>
    <lineage>
        <taxon>Bacteria</taxon>
        <taxon>Pseudomonadati</taxon>
        <taxon>Pseudomonadota</taxon>
        <taxon>Gammaproteobacteria</taxon>
        <taxon>Pseudomonadales</taxon>
        <taxon>Pseudomonadaceae</taxon>
        <taxon>Halopseudomonas</taxon>
    </lineage>
</organism>
<feature type="transmembrane region" description="Helical" evidence="10">
    <location>
        <begin position="166"/>
        <end position="186"/>
    </location>
</feature>
<gene>
    <name evidence="11" type="ORF">SAMN05216198_2002</name>
</gene>
<evidence type="ECO:0000256" key="5">
    <source>
        <dbReference type="ARBA" id="ARBA00022692"/>
    </source>
</evidence>
<keyword evidence="7" id="KW-0406">Ion transport</keyword>
<keyword evidence="6 10" id="KW-1133">Transmembrane helix</keyword>
<name>A0A1H1SDN6_9GAMM</name>
<dbReference type="OrthoDB" id="9780160at2"/>
<dbReference type="InterPro" id="IPR050222">
    <property type="entry name" value="MATE_MdtK"/>
</dbReference>
<dbReference type="STRING" id="797277.SAMN05216198_2002"/>
<dbReference type="PIRSF" id="PIRSF006603">
    <property type="entry name" value="DinF"/>
    <property type="match status" value="1"/>
</dbReference>
<keyword evidence="12" id="KW-1185">Reference proteome</keyword>
<keyword evidence="8 10" id="KW-0472">Membrane</keyword>
<evidence type="ECO:0000256" key="4">
    <source>
        <dbReference type="ARBA" id="ARBA00022475"/>
    </source>
</evidence>
<evidence type="ECO:0000256" key="10">
    <source>
        <dbReference type="SAM" id="Phobius"/>
    </source>
</evidence>
<evidence type="ECO:0000256" key="8">
    <source>
        <dbReference type="ARBA" id="ARBA00023136"/>
    </source>
</evidence>
<evidence type="ECO:0000256" key="9">
    <source>
        <dbReference type="ARBA" id="ARBA00031636"/>
    </source>
</evidence>
<dbReference type="GO" id="GO:0005886">
    <property type="term" value="C:plasma membrane"/>
    <property type="evidence" value="ECO:0007669"/>
    <property type="project" value="UniProtKB-SubCell"/>
</dbReference>
<dbReference type="PANTHER" id="PTHR43298">
    <property type="entry name" value="MULTIDRUG RESISTANCE PROTEIN NORM-RELATED"/>
    <property type="match status" value="1"/>
</dbReference>
<comment type="subcellular location">
    <subcellularLocation>
        <location evidence="1">Cell inner membrane</location>
        <topology evidence="1">Multi-pass membrane protein</topology>
    </subcellularLocation>
</comment>
<dbReference type="NCBIfam" id="TIGR00797">
    <property type="entry name" value="matE"/>
    <property type="match status" value="1"/>
</dbReference>
<protein>
    <recommendedName>
        <fullName evidence="9">Multidrug-efflux transporter</fullName>
    </recommendedName>
</protein>
<dbReference type="PANTHER" id="PTHR43298:SF2">
    <property type="entry name" value="FMN_FAD EXPORTER YEEO-RELATED"/>
    <property type="match status" value="1"/>
</dbReference>
<keyword evidence="3" id="KW-0050">Antiport</keyword>
<evidence type="ECO:0000313" key="11">
    <source>
        <dbReference type="EMBL" id="SDS46042.1"/>
    </source>
</evidence>
<evidence type="ECO:0000256" key="7">
    <source>
        <dbReference type="ARBA" id="ARBA00023065"/>
    </source>
</evidence>
<dbReference type="CDD" id="cd13131">
    <property type="entry name" value="MATE_NorM_like"/>
    <property type="match status" value="1"/>
</dbReference>
<dbReference type="Proteomes" id="UP000243426">
    <property type="component" value="Chromosome I"/>
</dbReference>
<feature type="transmembrane region" description="Helical" evidence="10">
    <location>
        <begin position="99"/>
        <end position="123"/>
    </location>
</feature>
<feature type="transmembrane region" description="Helical" evidence="10">
    <location>
        <begin position="397"/>
        <end position="416"/>
    </location>
</feature>
<feature type="transmembrane region" description="Helical" evidence="10">
    <location>
        <begin position="135"/>
        <end position="154"/>
    </location>
</feature>
<evidence type="ECO:0000313" key="12">
    <source>
        <dbReference type="Proteomes" id="UP000243426"/>
    </source>
</evidence>
<dbReference type="InterPro" id="IPR002528">
    <property type="entry name" value="MATE_fam"/>
</dbReference>
<keyword evidence="2" id="KW-0813">Transport</keyword>
<dbReference type="RefSeq" id="WP_090273165.1">
    <property type="nucleotide sequence ID" value="NZ_LT629748.1"/>
</dbReference>
<dbReference type="GO" id="GO:0015297">
    <property type="term" value="F:antiporter activity"/>
    <property type="evidence" value="ECO:0007669"/>
    <property type="project" value="UniProtKB-KW"/>
</dbReference>
<keyword evidence="5 10" id="KW-0812">Transmembrane</keyword>
<evidence type="ECO:0000256" key="1">
    <source>
        <dbReference type="ARBA" id="ARBA00004429"/>
    </source>
</evidence>